<accession>A0ABQ9Y330</accession>
<organism evidence="3 4">
    <name type="scientific">Blattamonas nauphoetae</name>
    <dbReference type="NCBI Taxonomy" id="2049346"/>
    <lineage>
        <taxon>Eukaryota</taxon>
        <taxon>Metamonada</taxon>
        <taxon>Preaxostyla</taxon>
        <taxon>Oxymonadida</taxon>
        <taxon>Blattamonas</taxon>
    </lineage>
</organism>
<feature type="region of interest" description="Disordered" evidence="1">
    <location>
        <begin position="79"/>
        <end position="111"/>
    </location>
</feature>
<proteinExistence type="predicted"/>
<evidence type="ECO:0000313" key="4">
    <source>
        <dbReference type="Proteomes" id="UP001281761"/>
    </source>
</evidence>
<feature type="compositionally biased region" description="Gly residues" evidence="1">
    <location>
        <begin position="92"/>
        <end position="101"/>
    </location>
</feature>
<protein>
    <recommendedName>
        <fullName evidence="5">Secreted protein</fullName>
    </recommendedName>
</protein>
<evidence type="ECO:0000313" key="3">
    <source>
        <dbReference type="EMBL" id="KAK2958141.1"/>
    </source>
</evidence>
<evidence type="ECO:0000256" key="1">
    <source>
        <dbReference type="SAM" id="MobiDB-lite"/>
    </source>
</evidence>
<reference evidence="3 4" key="1">
    <citation type="journal article" date="2022" name="bioRxiv">
        <title>Genomics of Preaxostyla Flagellates Illuminates Evolutionary Transitions and the Path Towards Mitochondrial Loss.</title>
        <authorList>
            <person name="Novak L.V.F."/>
            <person name="Treitli S.C."/>
            <person name="Pyrih J."/>
            <person name="Halakuc P."/>
            <person name="Pipaliya S.V."/>
            <person name="Vacek V."/>
            <person name="Brzon O."/>
            <person name="Soukal P."/>
            <person name="Eme L."/>
            <person name="Dacks J.B."/>
            <person name="Karnkowska A."/>
            <person name="Elias M."/>
            <person name="Hampl V."/>
        </authorList>
    </citation>
    <scope>NUCLEOTIDE SEQUENCE [LARGE SCALE GENOMIC DNA]</scope>
    <source>
        <strain evidence="3">NAU3</strain>
        <tissue evidence="3">Gut</tissue>
    </source>
</reference>
<dbReference type="EMBL" id="JARBJD010000040">
    <property type="protein sequence ID" value="KAK2958141.1"/>
    <property type="molecule type" value="Genomic_DNA"/>
</dbReference>
<sequence length="111" mass="12076">MFLVLLFTRQGLHCSTAVLADTDSTDAWSERRRRCHVRPARIVVTSEMMRQVARSTVSVFRRSVLLHAVVFACAPSPQVTQQQSRPPLCAAGVGGEMGGRGVDTSPASPPR</sequence>
<keyword evidence="4" id="KW-1185">Reference proteome</keyword>
<dbReference type="Proteomes" id="UP001281761">
    <property type="component" value="Unassembled WGS sequence"/>
</dbReference>
<evidence type="ECO:0008006" key="5">
    <source>
        <dbReference type="Google" id="ProtNLM"/>
    </source>
</evidence>
<comment type="caution">
    <text evidence="3">The sequence shown here is derived from an EMBL/GenBank/DDBJ whole genome shotgun (WGS) entry which is preliminary data.</text>
</comment>
<evidence type="ECO:0000256" key="2">
    <source>
        <dbReference type="SAM" id="SignalP"/>
    </source>
</evidence>
<feature type="signal peptide" evidence="2">
    <location>
        <begin position="1"/>
        <end position="17"/>
    </location>
</feature>
<gene>
    <name evidence="3" type="ORF">BLNAU_6845</name>
</gene>
<keyword evidence="2" id="KW-0732">Signal</keyword>
<feature type="chain" id="PRO_5045437076" description="Secreted protein" evidence="2">
    <location>
        <begin position="18"/>
        <end position="111"/>
    </location>
</feature>
<name>A0ABQ9Y330_9EUKA</name>